<organism evidence="2">
    <name type="scientific">Indivirus ILV1</name>
    <dbReference type="NCBI Taxonomy" id="1977633"/>
    <lineage>
        <taxon>Viruses</taxon>
        <taxon>Varidnaviria</taxon>
        <taxon>Bamfordvirae</taxon>
        <taxon>Nucleocytoviricota</taxon>
        <taxon>Megaviricetes</taxon>
        <taxon>Imitervirales</taxon>
        <taxon>Mimiviridae</taxon>
        <taxon>Klosneuvirinae</taxon>
        <taxon>Indivirus</taxon>
    </lineage>
</organism>
<protein>
    <submittedName>
        <fullName evidence="2">Uncharacterized protein</fullName>
    </submittedName>
</protein>
<evidence type="ECO:0000313" key="2">
    <source>
        <dbReference type="EMBL" id="ARF09974.1"/>
    </source>
</evidence>
<reference evidence="2" key="1">
    <citation type="journal article" date="2017" name="Science">
        <title>Giant viruses with an expanded complement of translation system components.</title>
        <authorList>
            <person name="Schulz F."/>
            <person name="Yutin N."/>
            <person name="Ivanova N.N."/>
            <person name="Ortega D.R."/>
            <person name="Lee T.K."/>
            <person name="Vierheilig J."/>
            <person name="Daims H."/>
            <person name="Horn M."/>
            <person name="Wagner M."/>
            <person name="Jensen G.J."/>
            <person name="Kyrpides N.C."/>
            <person name="Koonin E.V."/>
            <person name="Woyke T."/>
        </authorList>
    </citation>
    <scope>NUCLEOTIDE SEQUENCE</scope>
    <source>
        <strain evidence="2">ILV1</strain>
    </source>
</reference>
<gene>
    <name evidence="2" type="ORF">Indivirus_6_40</name>
</gene>
<keyword evidence="1" id="KW-1133">Transmembrane helix</keyword>
<keyword evidence="1" id="KW-0472">Membrane</keyword>
<accession>A0A1V0SEC3</accession>
<evidence type="ECO:0000256" key="1">
    <source>
        <dbReference type="SAM" id="Phobius"/>
    </source>
</evidence>
<name>A0A1V0SEC3_9VIRU</name>
<dbReference type="Pfam" id="PF18898">
    <property type="entry name" value="DUF5654"/>
    <property type="match status" value="1"/>
</dbReference>
<proteinExistence type="predicted"/>
<sequence>MPIDLITHFKTEMPSIVIGTLSLISGFALNDAVITTIDEYYPKYTPGKINSKYKLMYAFFLIIILVIIISVILYNDP</sequence>
<dbReference type="InterPro" id="IPR043713">
    <property type="entry name" value="DUF5654"/>
</dbReference>
<feature type="transmembrane region" description="Helical" evidence="1">
    <location>
        <begin position="55"/>
        <end position="74"/>
    </location>
</feature>
<feature type="transmembrane region" description="Helical" evidence="1">
    <location>
        <begin position="15"/>
        <end position="34"/>
    </location>
</feature>
<dbReference type="EMBL" id="KY684090">
    <property type="protein sequence ID" value="ARF09974.1"/>
    <property type="molecule type" value="Genomic_DNA"/>
</dbReference>
<keyword evidence="1" id="KW-0812">Transmembrane</keyword>